<evidence type="ECO:0000256" key="1">
    <source>
        <dbReference type="SAM" id="SignalP"/>
    </source>
</evidence>
<feature type="signal peptide" evidence="1">
    <location>
        <begin position="1"/>
        <end position="21"/>
    </location>
</feature>
<dbReference type="AlphaFoldDB" id="A0A3A1NDJ0"/>
<reference evidence="2 3" key="1">
    <citation type="submission" date="2018-08" db="EMBL/GenBank/DDBJ databases">
        <title>Proposal of Muricauda 72 sp.nov. and Muricauda NH166 sp.nov., isolated from seawater.</title>
        <authorList>
            <person name="Cheng H."/>
            <person name="Wu Y.-H."/>
            <person name="Guo L.-L."/>
            <person name="Xu X.-W."/>
        </authorList>
    </citation>
    <scope>NUCLEOTIDE SEQUENCE [LARGE SCALE GENOMIC DNA]</scope>
    <source>
        <strain evidence="2 3">KCTC 22173</strain>
    </source>
</reference>
<comment type="caution">
    <text evidence="2">The sequence shown here is derived from an EMBL/GenBank/DDBJ whole genome shotgun (WGS) entry which is preliminary data.</text>
</comment>
<organism evidence="2 3">
    <name type="scientific">Flagellimonas lutimaris</name>
    <dbReference type="NCBI Taxonomy" id="475082"/>
    <lineage>
        <taxon>Bacteria</taxon>
        <taxon>Pseudomonadati</taxon>
        <taxon>Bacteroidota</taxon>
        <taxon>Flavobacteriia</taxon>
        <taxon>Flavobacteriales</taxon>
        <taxon>Flavobacteriaceae</taxon>
        <taxon>Flagellimonas</taxon>
    </lineage>
</organism>
<dbReference type="OrthoDB" id="1450658at2"/>
<feature type="chain" id="PRO_5017328092" evidence="1">
    <location>
        <begin position="22"/>
        <end position="108"/>
    </location>
</feature>
<name>A0A3A1NDJ0_9FLAO</name>
<evidence type="ECO:0000313" key="2">
    <source>
        <dbReference type="EMBL" id="RIV36699.1"/>
    </source>
</evidence>
<proteinExistence type="predicted"/>
<evidence type="ECO:0000313" key="3">
    <source>
        <dbReference type="Proteomes" id="UP000266067"/>
    </source>
</evidence>
<accession>A0A3A1NDJ0</accession>
<sequence>MTAKNHLAFLLFLLFLSPVRSQLPDVEELQLIEDAIFLEHPTDMVDEMAKLKVGDTLTLITFSKATGQLLEHRYTSKEQTITELKKTGFRNRYFVLLIGKTALFHMDN</sequence>
<keyword evidence="1" id="KW-0732">Signal</keyword>
<protein>
    <submittedName>
        <fullName evidence="2">Uncharacterized protein</fullName>
    </submittedName>
</protein>
<keyword evidence="3" id="KW-1185">Reference proteome</keyword>
<dbReference type="RefSeq" id="WP_119606376.1">
    <property type="nucleotide sequence ID" value="NZ_QXFH01000060.1"/>
</dbReference>
<dbReference type="EMBL" id="QXFH01000060">
    <property type="protein sequence ID" value="RIV36699.1"/>
    <property type="molecule type" value="Genomic_DNA"/>
</dbReference>
<gene>
    <name evidence="2" type="ORF">D2V08_01580</name>
</gene>
<dbReference type="Proteomes" id="UP000266067">
    <property type="component" value="Unassembled WGS sequence"/>
</dbReference>